<evidence type="ECO:0000259" key="10">
    <source>
        <dbReference type="PROSITE" id="PS51762"/>
    </source>
</evidence>
<dbReference type="InterPro" id="IPR005629">
    <property type="entry name" value="Skn1/Kre6/Sbg1"/>
</dbReference>
<dbReference type="OrthoDB" id="412647at2759"/>
<comment type="subcellular location">
    <subcellularLocation>
        <location evidence="1">Membrane</location>
        <topology evidence="1">Single-pass type II membrane protein</topology>
    </subcellularLocation>
</comment>
<dbReference type="STRING" id="5288.A0A5C5FZ49"/>
<dbReference type="PANTHER" id="PTHR31361">
    <property type="entry name" value="BETA-GLUCAN SYNTHESIS-ASSOCIATED PROTEIN KRE6-RELATED"/>
    <property type="match status" value="1"/>
</dbReference>
<keyword evidence="3 9" id="KW-0812">Transmembrane</keyword>
<dbReference type="InterPro" id="IPR013320">
    <property type="entry name" value="ConA-like_dom_sf"/>
</dbReference>
<evidence type="ECO:0000256" key="9">
    <source>
        <dbReference type="SAM" id="Phobius"/>
    </source>
</evidence>
<evidence type="ECO:0000256" key="7">
    <source>
        <dbReference type="ARBA" id="ARBA00023180"/>
    </source>
</evidence>
<dbReference type="EMBL" id="SOZI01000030">
    <property type="protein sequence ID" value="TNY22157.1"/>
    <property type="molecule type" value="Genomic_DNA"/>
</dbReference>
<name>A0A5C5FZ49_9BASI</name>
<gene>
    <name evidence="11" type="ORF">DMC30DRAFT_349448</name>
</gene>
<comment type="similarity">
    <text evidence="2">Belongs to the SKN1/KRE6 family.</text>
</comment>
<reference evidence="11 12" key="1">
    <citation type="submission" date="2019-03" db="EMBL/GenBank/DDBJ databases">
        <title>Rhodosporidium diobovatum UCD-FST 08-225 genome sequencing, assembly, and annotation.</title>
        <authorList>
            <person name="Fakankun I.U."/>
            <person name="Fristensky B."/>
            <person name="Levin D.B."/>
        </authorList>
    </citation>
    <scope>NUCLEOTIDE SEQUENCE [LARGE SCALE GENOMIC DNA]</scope>
    <source>
        <strain evidence="11 12">UCD-FST 08-225</strain>
    </source>
</reference>
<protein>
    <submittedName>
        <fullName evidence="11">Family 16 glycoside hydrolase</fullName>
    </submittedName>
</protein>
<dbReference type="GO" id="GO:0006078">
    <property type="term" value="P:(1-&gt;6)-beta-D-glucan biosynthetic process"/>
    <property type="evidence" value="ECO:0007669"/>
    <property type="project" value="TreeGrafter"/>
</dbReference>
<keyword evidence="8" id="KW-0961">Cell wall biogenesis/degradation</keyword>
<dbReference type="GO" id="GO:0005789">
    <property type="term" value="C:endoplasmic reticulum membrane"/>
    <property type="evidence" value="ECO:0007669"/>
    <property type="project" value="TreeGrafter"/>
</dbReference>
<keyword evidence="7" id="KW-0325">Glycoprotein</keyword>
<comment type="caution">
    <text evidence="11">The sequence shown here is derived from an EMBL/GenBank/DDBJ whole genome shotgun (WGS) entry which is preliminary data.</text>
</comment>
<keyword evidence="6 9" id="KW-0472">Membrane</keyword>
<dbReference type="Pfam" id="PF03935">
    <property type="entry name" value="SKN1_KRE6_Sbg1"/>
    <property type="match status" value="1"/>
</dbReference>
<dbReference type="PROSITE" id="PS51762">
    <property type="entry name" value="GH16_2"/>
    <property type="match status" value="1"/>
</dbReference>
<dbReference type="Proteomes" id="UP000311382">
    <property type="component" value="Unassembled WGS sequence"/>
</dbReference>
<evidence type="ECO:0000313" key="12">
    <source>
        <dbReference type="Proteomes" id="UP000311382"/>
    </source>
</evidence>
<keyword evidence="12" id="KW-1185">Reference proteome</keyword>
<feature type="transmembrane region" description="Helical" evidence="9">
    <location>
        <begin position="88"/>
        <end position="111"/>
    </location>
</feature>
<evidence type="ECO:0000313" key="11">
    <source>
        <dbReference type="EMBL" id="TNY22157.1"/>
    </source>
</evidence>
<dbReference type="Gene3D" id="2.60.120.200">
    <property type="match status" value="2"/>
</dbReference>
<keyword evidence="4" id="KW-0735">Signal-anchor</keyword>
<dbReference type="SUPFAM" id="SSF49899">
    <property type="entry name" value="Concanavalin A-like lectins/glucanases"/>
    <property type="match status" value="1"/>
</dbReference>
<evidence type="ECO:0000256" key="6">
    <source>
        <dbReference type="ARBA" id="ARBA00023136"/>
    </source>
</evidence>
<accession>A0A5C5FZ49</accession>
<dbReference type="GO" id="GO:0015926">
    <property type="term" value="F:glucosidase activity"/>
    <property type="evidence" value="ECO:0007669"/>
    <property type="project" value="TreeGrafter"/>
</dbReference>
<organism evidence="11 12">
    <name type="scientific">Rhodotorula diobovata</name>
    <dbReference type="NCBI Taxonomy" id="5288"/>
    <lineage>
        <taxon>Eukaryota</taxon>
        <taxon>Fungi</taxon>
        <taxon>Dikarya</taxon>
        <taxon>Basidiomycota</taxon>
        <taxon>Pucciniomycotina</taxon>
        <taxon>Microbotryomycetes</taxon>
        <taxon>Sporidiobolales</taxon>
        <taxon>Sporidiobolaceae</taxon>
        <taxon>Rhodotorula</taxon>
    </lineage>
</organism>
<evidence type="ECO:0000256" key="2">
    <source>
        <dbReference type="ARBA" id="ARBA00010962"/>
    </source>
</evidence>
<dbReference type="GO" id="GO:0005886">
    <property type="term" value="C:plasma membrane"/>
    <property type="evidence" value="ECO:0007669"/>
    <property type="project" value="TreeGrafter"/>
</dbReference>
<evidence type="ECO:0000256" key="4">
    <source>
        <dbReference type="ARBA" id="ARBA00022968"/>
    </source>
</evidence>
<keyword evidence="11" id="KW-0378">Hydrolase</keyword>
<feature type="domain" description="GH16" evidence="10">
    <location>
        <begin position="166"/>
        <end position="531"/>
    </location>
</feature>
<evidence type="ECO:0000256" key="1">
    <source>
        <dbReference type="ARBA" id="ARBA00004606"/>
    </source>
</evidence>
<dbReference type="PANTHER" id="PTHR31361:SF15">
    <property type="entry name" value="GH16 DOMAIN-CONTAINING PROTEIN"/>
    <property type="match status" value="1"/>
</dbReference>
<evidence type="ECO:0000256" key="8">
    <source>
        <dbReference type="ARBA" id="ARBA00023316"/>
    </source>
</evidence>
<proteinExistence type="inferred from homology"/>
<sequence length="601" mass="65854">MHLPALRRGVSSPASAVHLVPAAPFQALPQLLRSSSASHLFPPISASHEHLLWTKSNASPDDFLHDPSPAVDAALDARRWKRHSLSRLADISTLLAVVLVLLGLFLAWPVLRFGVLGSWNNPHSGTRIDLGFNLGGINSSGSVPLIPGLPGLIDTDTPLEVYTRQGFFDGETYNLVFSDEARHPSHLFNVDGRTFWPGDDPFFEAVDLHYVRTARHDYYEWYDPDAITTKDGKLVIVLDQEPWNGLNFRSGMLQSWNKMCFTGGYLEVSASFPGDANTMGFWPGVWTLGNLGRAGYGASILTPSSRNCSYSTCDVGTLPNQTYPDRSGPDAARHSGLRDYGGSLSYLPGQRFSACTCEGEDHPGPNVNVGRGAPEIDVTEQQVDWRHIGSTSQSIQFAPMDAGYVWKNETPHFTIFNKTRSVQNLFTGAVCVFVPLCLDRPRLSGARLILLLSHSAPGPNGTITWAVNGTPTWQITAGAMGPNAQTEIGQRLVSEEPMAININLAISKWANLTFPGTFRIDSVRLWQKGEPRIGCDPPDHPTAAYIARHPDIYNKYALSRARSPCGSLLTSLFRIHFAHSPNLTVFPSPFPKNRLSAETCA</sequence>
<evidence type="ECO:0000256" key="3">
    <source>
        <dbReference type="ARBA" id="ARBA00022692"/>
    </source>
</evidence>
<dbReference type="InterPro" id="IPR000757">
    <property type="entry name" value="Beta-glucanase-like"/>
</dbReference>
<dbReference type="AlphaFoldDB" id="A0A5C5FZ49"/>
<dbReference type="GO" id="GO:0071555">
    <property type="term" value="P:cell wall organization"/>
    <property type="evidence" value="ECO:0007669"/>
    <property type="project" value="UniProtKB-KW"/>
</dbReference>
<evidence type="ECO:0000256" key="5">
    <source>
        <dbReference type="ARBA" id="ARBA00022989"/>
    </source>
</evidence>
<keyword evidence="5 9" id="KW-1133">Transmembrane helix</keyword>